<dbReference type="Proteomes" id="UP000828390">
    <property type="component" value="Unassembled WGS sequence"/>
</dbReference>
<sequence>MPYLGGVRHREAASKPAKAEGVNQQHLPGQPCCQSLPGHPGISTPPTLHEGL</sequence>
<reference evidence="2" key="1">
    <citation type="journal article" date="2019" name="bioRxiv">
        <title>The Genome of the Zebra Mussel, Dreissena polymorpha: A Resource for Invasive Species Research.</title>
        <authorList>
            <person name="McCartney M.A."/>
            <person name="Auch B."/>
            <person name="Kono T."/>
            <person name="Mallez S."/>
            <person name="Zhang Y."/>
            <person name="Obille A."/>
            <person name="Becker A."/>
            <person name="Abrahante J.E."/>
            <person name="Garbe J."/>
            <person name="Badalamenti J.P."/>
            <person name="Herman A."/>
            <person name="Mangelson H."/>
            <person name="Liachko I."/>
            <person name="Sullivan S."/>
            <person name="Sone E.D."/>
            <person name="Koren S."/>
            <person name="Silverstein K.A.T."/>
            <person name="Beckman K.B."/>
            <person name="Gohl D.M."/>
        </authorList>
    </citation>
    <scope>NUCLEOTIDE SEQUENCE</scope>
    <source>
        <strain evidence="2">Duluth1</strain>
        <tissue evidence="2">Whole animal</tissue>
    </source>
</reference>
<organism evidence="2 3">
    <name type="scientific">Dreissena polymorpha</name>
    <name type="common">Zebra mussel</name>
    <name type="synonym">Mytilus polymorpha</name>
    <dbReference type="NCBI Taxonomy" id="45954"/>
    <lineage>
        <taxon>Eukaryota</taxon>
        <taxon>Metazoa</taxon>
        <taxon>Spiralia</taxon>
        <taxon>Lophotrochozoa</taxon>
        <taxon>Mollusca</taxon>
        <taxon>Bivalvia</taxon>
        <taxon>Autobranchia</taxon>
        <taxon>Heteroconchia</taxon>
        <taxon>Euheterodonta</taxon>
        <taxon>Imparidentia</taxon>
        <taxon>Neoheterodontei</taxon>
        <taxon>Myida</taxon>
        <taxon>Dreissenoidea</taxon>
        <taxon>Dreissenidae</taxon>
        <taxon>Dreissena</taxon>
    </lineage>
</organism>
<gene>
    <name evidence="2" type="ORF">DPMN_105069</name>
</gene>
<evidence type="ECO:0000256" key="1">
    <source>
        <dbReference type="SAM" id="MobiDB-lite"/>
    </source>
</evidence>
<reference evidence="2" key="2">
    <citation type="submission" date="2020-11" db="EMBL/GenBank/DDBJ databases">
        <authorList>
            <person name="McCartney M.A."/>
            <person name="Auch B."/>
            <person name="Kono T."/>
            <person name="Mallez S."/>
            <person name="Becker A."/>
            <person name="Gohl D.M."/>
            <person name="Silverstein K.A.T."/>
            <person name="Koren S."/>
            <person name="Bechman K.B."/>
            <person name="Herman A."/>
            <person name="Abrahante J.E."/>
            <person name="Garbe J."/>
        </authorList>
    </citation>
    <scope>NUCLEOTIDE SEQUENCE</scope>
    <source>
        <strain evidence="2">Duluth1</strain>
        <tissue evidence="2">Whole animal</tissue>
    </source>
</reference>
<evidence type="ECO:0000313" key="3">
    <source>
        <dbReference type="Proteomes" id="UP000828390"/>
    </source>
</evidence>
<keyword evidence="3" id="KW-1185">Reference proteome</keyword>
<evidence type="ECO:0000313" key="2">
    <source>
        <dbReference type="EMBL" id="KAH3831799.1"/>
    </source>
</evidence>
<proteinExistence type="predicted"/>
<feature type="region of interest" description="Disordered" evidence="1">
    <location>
        <begin position="1"/>
        <end position="52"/>
    </location>
</feature>
<name>A0A9D4K231_DREPO</name>
<dbReference type="EMBL" id="JAIWYP010000004">
    <property type="protein sequence ID" value="KAH3831799.1"/>
    <property type="molecule type" value="Genomic_DNA"/>
</dbReference>
<accession>A0A9D4K231</accession>
<protein>
    <submittedName>
        <fullName evidence="2">Uncharacterized protein</fullName>
    </submittedName>
</protein>
<comment type="caution">
    <text evidence="2">The sequence shown here is derived from an EMBL/GenBank/DDBJ whole genome shotgun (WGS) entry which is preliminary data.</text>
</comment>
<dbReference type="AlphaFoldDB" id="A0A9D4K231"/>